<dbReference type="Proteomes" id="UP000053144">
    <property type="component" value="Chromosome 2"/>
</dbReference>
<organism evidence="1 2">
    <name type="scientific">Phaseolus angularis</name>
    <name type="common">Azuki bean</name>
    <name type="synonym">Vigna angularis</name>
    <dbReference type="NCBI Taxonomy" id="3914"/>
    <lineage>
        <taxon>Eukaryota</taxon>
        <taxon>Viridiplantae</taxon>
        <taxon>Streptophyta</taxon>
        <taxon>Embryophyta</taxon>
        <taxon>Tracheophyta</taxon>
        <taxon>Spermatophyta</taxon>
        <taxon>Magnoliopsida</taxon>
        <taxon>eudicotyledons</taxon>
        <taxon>Gunneridae</taxon>
        <taxon>Pentapetalae</taxon>
        <taxon>rosids</taxon>
        <taxon>fabids</taxon>
        <taxon>Fabales</taxon>
        <taxon>Fabaceae</taxon>
        <taxon>Papilionoideae</taxon>
        <taxon>50 kb inversion clade</taxon>
        <taxon>NPAAA clade</taxon>
        <taxon>indigoferoid/millettioid clade</taxon>
        <taxon>Phaseoleae</taxon>
        <taxon>Vigna</taxon>
    </lineage>
</organism>
<name>A0A0L9TV64_PHAAN</name>
<dbReference type="AlphaFoldDB" id="A0A0L9TV64"/>
<proteinExistence type="predicted"/>
<sequence>MSRLGQKKVATFSRLFMAATRPAWRQPLCTSRSSFINKNPANKRAAHCIHSSLEVYTEQLHQQFKHPTLHGLVNHATPFFAGSKKRMERKPFQQQLERCTVRNNSCHFHSRCWPLLNGVTFSLMMESIICISFKHTFTAGWRGVLWCHGPATYKKKKKSCSVLEGSTLQFGRSFSVQQ</sequence>
<protein>
    <submittedName>
        <fullName evidence="1">Uncharacterized protein</fullName>
    </submittedName>
</protein>
<reference evidence="2" key="1">
    <citation type="journal article" date="2015" name="Proc. Natl. Acad. Sci. U.S.A.">
        <title>Genome sequencing of adzuki bean (Vigna angularis) provides insight into high starch and low fat accumulation and domestication.</title>
        <authorList>
            <person name="Yang K."/>
            <person name="Tian Z."/>
            <person name="Chen C."/>
            <person name="Luo L."/>
            <person name="Zhao B."/>
            <person name="Wang Z."/>
            <person name="Yu L."/>
            <person name="Li Y."/>
            <person name="Sun Y."/>
            <person name="Li W."/>
            <person name="Chen Y."/>
            <person name="Li Y."/>
            <person name="Zhang Y."/>
            <person name="Ai D."/>
            <person name="Zhao J."/>
            <person name="Shang C."/>
            <person name="Ma Y."/>
            <person name="Wu B."/>
            <person name="Wang M."/>
            <person name="Gao L."/>
            <person name="Sun D."/>
            <person name="Zhang P."/>
            <person name="Guo F."/>
            <person name="Wang W."/>
            <person name="Li Y."/>
            <person name="Wang J."/>
            <person name="Varshney R.K."/>
            <person name="Wang J."/>
            <person name="Ling H.Q."/>
            <person name="Wan P."/>
        </authorList>
    </citation>
    <scope>NUCLEOTIDE SEQUENCE</scope>
    <source>
        <strain evidence="2">cv. Jingnong 6</strain>
    </source>
</reference>
<accession>A0A0L9TV64</accession>
<evidence type="ECO:0000313" key="2">
    <source>
        <dbReference type="Proteomes" id="UP000053144"/>
    </source>
</evidence>
<evidence type="ECO:0000313" key="1">
    <source>
        <dbReference type="EMBL" id="KOM34396.1"/>
    </source>
</evidence>
<dbReference type="EMBL" id="CM003372">
    <property type="protein sequence ID" value="KOM34396.1"/>
    <property type="molecule type" value="Genomic_DNA"/>
</dbReference>
<gene>
    <name evidence="1" type="ORF">LR48_Vigan02g054600</name>
</gene>
<dbReference type="Gramene" id="KOM34396">
    <property type="protein sequence ID" value="KOM34396"/>
    <property type="gene ID" value="LR48_Vigan02g054600"/>
</dbReference>